<gene>
    <name evidence="1" type="ORF">RDV84_18185</name>
</gene>
<proteinExistence type="predicted"/>
<evidence type="ECO:0008006" key="3">
    <source>
        <dbReference type="Google" id="ProtNLM"/>
    </source>
</evidence>
<accession>A0ABY9P4A5</accession>
<reference evidence="1 2" key="1">
    <citation type="submission" date="2023-08" db="EMBL/GenBank/DDBJ databases">
        <title>The whole genome sequence of Lysobacter yananisis.</title>
        <authorList>
            <person name="Sun H."/>
        </authorList>
    </citation>
    <scope>NUCLEOTIDE SEQUENCE [LARGE SCALE GENOMIC DNA]</scope>
    <source>
        <strain evidence="1 2">SNNU513</strain>
    </source>
</reference>
<evidence type="ECO:0000313" key="2">
    <source>
        <dbReference type="Proteomes" id="UP001229313"/>
    </source>
</evidence>
<keyword evidence="2" id="KW-1185">Reference proteome</keyword>
<evidence type="ECO:0000313" key="1">
    <source>
        <dbReference type="EMBL" id="WMT01878.1"/>
    </source>
</evidence>
<dbReference type="RefSeq" id="WP_309151128.1">
    <property type="nucleotide sequence ID" value="NZ_CP133568.1"/>
</dbReference>
<dbReference type="EMBL" id="CP133568">
    <property type="protein sequence ID" value="WMT01878.1"/>
    <property type="molecule type" value="Genomic_DNA"/>
</dbReference>
<organism evidence="1 2">
    <name type="scientific">Lysobacter yananisis</name>
    <dbReference type="NCBI Taxonomy" id="1003114"/>
    <lineage>
        <taxon>Bacteria</taxon>
        <taxon>Pseudomonadati</taxon>
        <taxon>Pseudomonadota</taxon>
        <taxon>Gammaproteobacteria</taxon>
        <taxon>Lysobacterales</taxon>
        <taxon>Lysobacteraceae</taxon>
        <taxon>Lysobacter</taxon>
    </lineage>
</organism>
<name>A0ABY9P4A5_9GAMM</name>
<sequence length="134" mass="15246">MKNTGLLGHPTLNIRAAPAFYFSRFFRRFCAMARILAFNRKEWSAVEHHVEWFQFTLPVDQTIGPEALRALWMRACGSTNVSVQRNSRTILGRRTPVYSLRASARLGGLAVIEARLRGLMQEARLNSKLTAVVR</sequence>
<dbReference type="Proteomes" id="UP001229313">
    <property type="component" value="Chromosome"/>
</dbReference>
<protein>
    <recommendedName>
        <fullName evidence="3">DUF721 domain-containing protein</fullName>
    </recommendedName>
</protein>